<evidence type="ECO:0000256" key="8">
    <source>
        <dbReference type="SAM" id="MobiDB-lite"/>
    </source>
</evidence>
<dbReference type="PIRSF" id="PIRSF037239">
    <property type="entry name" value="Exonuclease_Xrn2"/>
    <property type="match status" value="1"/>
</dbReference>
<feature type="domain" description="Xrn1 N-terminal" evidence="9">
    <location>
        <begin position="1"/>
        <end position="252"/>
    </location>
</feature>
<evidence type="ECO:0000259" key="9">
    <source>
        <dbReference type="Pfam" id="PF03159"/>
    </source>
</evidence>
<dbReference type="GO" id="GO:0000956">
    <property type="term" value="P:nuclear-transcribed mRNA catabolic process"/>
    <property type="evidence" value="ECO:0007669"/>
    <property type="project" value="TreeGrafter"/>
</dbReference>
<dbReference type="InterPro" id="IPR027073">
    <property type="entry name" value="5_3_exoribonuclease"/>
</dbReference>
<comment type="function">
    <text evidence="6">Possesses 5'-&gt;3' exoribonuclease activity. Acts as an endogenous post-transcriptional gene silencing (PTGS) suppressor.</text>
</comment>
<feature type="region of interest" description="Disordered" evidence="8">
    <location>
        <begin position="1011"/>
        <end position="1042"/>
    </location>
</feature>
<keyword evidence="12" id="KW-1185">Reference proteome</keyword>
<evidence type="ECO:0000256" key="1">
    <source>
        <dbReference type="ARBA" id="ARBA00006994"/>
    </source>
</evidence>
<feature type="compositionally biased region" description="Basic and acidic residues" evidence="8">
    <location>
        <begin position="474"/>
        <end position="484"/>
    </location>
</feature>
<feature type="compositionally biased region" description="Polar residues" evidence="8">
    <location>
        <begin position="888"/>
        <end position="897"/>
    </location>
</feature>
<evidence type="ECO:0000256" key="2">
    <source>
        <dbReference type="ARBA" id="ARBA00022664"/>
    </source>
</evidence>
<dbReference type="Proteomes" id="UP000230069">
    <property type="component" value="Unassembled WGS sequence"/>
</dbReference>
<dbReference type="STRING" id="218851.A0A2G5EFN6"/>
<dbReference type="GO" id="GO:0005634">
    <property type="term" value="C:nucleus"/>
    <property type="evidence" value="ECO:0007669"/>
    <property type="project" value="InterPro"/>
</dbReference>
<proteinExistence type="inferred from homology"/>
<dbReference type="FunFam" id="3.40.50.12390:FF:000003">
    <property type="entry name" value="5'-3' exoribonuclease"/>
    <property type="match status" value="1"/>
</dbReference>
<dbReference type="InterPro" id="IPR041412">
    <property type="entry name" value="Xrn1_helical"/>
</dbReference>
<comment type="similarity">
    <text evidence="1 6">Belongs to the 5'-3' exonuclease family. XRN2/RAT1 subfamily.</text>
</comment>
<dbReference type="AlphaFoldDB" id="A0A2G5EFN6"/>
<dbReference type="InterPro" id="IPR017151">
    <property type="entry name" value="Xrn2/3/4"/>
</dbReference>
<dbReference type="FunFam" id="1.25.40.1050:FF:000002">
    <property type="entry name" value="5'-3' exoribonuclease"/>
    <property type="match status" value="1"/>
</dbReference>
<organism evidence="11 12">
    <name type="scientific">Aquilegia coerulea</name>
    <name type="common">Rocky mountain columbine</name>
    <dbReference type="NCBI Taxonomy" id="218851"/>
    <lineage>
        <taxon>Eukaryota</taxon>
        <taxon>Viridiplantae</taxon>
        <taxon>Streptophyta</taxon>
        <taxon>Embryophyta</taxon>
        <taxon>Tracheophyta</taxon>
        <taxon>Spermatophyta</taxon>
        <taxon>Magnoliopsida</taxon>
        <taxon>Ranunculales</taxon>
        <taxon>Ranunculaceae</taxon>
        <taxon>Thalictroideae</taxon>
        <taxon>Aquilegia</taxon>
    </lineage>
</organism>
<keyword evidence="7" id="KW-0175">Coiled coil</keyword>
<protein>
    <recommendedName>
        <fullName evidence="6">5'-3' exoribonuclease</fullName>
        <ecNumber evidence="6">3.1.13.-</ecNumber>
    </recommendedName>
</protein>
<keyword evidence="3 6" id="KW-0540">Nuclease</keyword>
<feature type="compositionally biased region" description="Polar residues" evidence="8">
    <location>
        <begin position="1011"/>
        <end position="1028"/>
    </location>
</feature>
<dbReference type="EC" id="3.1.13.-" evidence="6"/>
<dbReference type="Pfam" id="PF03159">
    <property type="entry name" value="XRN_N"/>
    <property type="match status" value="1"/>
</dbReference>
<dbReference type="EMBL" id="KZ305026">
    <property type="protein sequence ID" value="PIA54387.1"/>
    <property type="molecule type" value="Genomic_DNA"/>
</dbReference>
<dbReference type="InParanoid" id="A0A2G5EFN6"/>
<dbReference type="OrthoDB" id="372487at2759"/>
<feature type="domain" description="Xrn1 helical" evidence="10">
    <location>
        <begin position="325"/>
        <end position="791"/>
    </location>
</feature>
<dbReference type="GO" id="GO:0006397">
    <property type="term" value="P:mRNA processing"/>
    <property type="evidence" value="ECO:0007669"/>
    <property type="project" value="UniProtKB-UniRule"/>
</dbReference>
<evidence type="ECO:0000256" key="6">
    <source>
        <dbReference type="PIRNR" id="PIRNR037239"/>
    </source>
</evidence>
<feature type="region of interest" description="Disordered" evidence="8">
    <location>
        <begin position="860"/>
        <end position="897"/>
    </location>
</feature>
<dbReference type="InterPro" id="IPR004859">
    <property type="entry name" value="Xrn1_N"/>
</dbReference>
<dbReference type="PANTHER" id="PTHR12341:SF62">
    <property type="entry name" value="5'-3' EXORIBONUCLEASE 3-LIKE"/>
    <property type="match status" value="1"/>
</dbReference>
<keyword evidence="2 6" id="KW-0507">mRNA processing</keyword>
<keyword evidence="4 6" id="KW-0378">Hydrolase</keyword>
<feature type="compositionally biased region" description="Low complexity" evidence="8">
    <location>
        <begin position="963"/>
        <end position="972"/>
    </location>
</feature>
<feature type="region of interest" description="Disordered" evidence="8">
    <location>
        <begin position="935"/>
        <end position="977"/>
    </location>
</feature>
<evidence type="ECO:0000259" key="10">
    <source>
        <dbReference type="Pfam" id="PF17846"/>
    </source>
</evidence>
<dbReference type="Gene3D" id="1.25.40.1050">
    <property type="match status" value="1"/>
</dbReference>
<dbReference type="GO" id="GO:0004534">
    <property type="term" value="F:5'-3' RNA exonuclease activity"/>
    <property type="evidence" value="ECO:0007669"/>
    <property type="project" value="UniProtKB-UniRule"/>
</dbReference>
<dbReference type="PANTHER" id="PTHR12341">
    <property type="entry name" value="5'-&gt;3' EXORIBONUCLEASE"/>
    <property type="match status" value="1"/>
</dbReference>
<keyword evidence="5 6" id="KW-0269">Exonuclease</keyword>
<dbReference type="CDD" id="cd18673">
    <property type="entry name" value="PIN_XRN1-2-like"/>
    <property type="match status" value="1"/>
</dbReference>
<evidence type="ECO:0000256" key="7">
    <source>
        <dbReference type="SAM" id="Coils"/>
    </source>
</evidence>
<evidence type="ECO:0000256" key="5">
    <source>
        <dbReference type="ARBA" id="ARBA00022839"/>
    </source>
</evidence>
<reference evidence="11 12" key="1">
    <citation type="submission" date="2017-09" db="EMBL/GenBank/DDBJ databases">
        <title>WGS assembly of Aquilegia coerulea Goldsmith.</title>
        <authorList>
            <person name="Hodges S."/>
            <person name="Kramer E."/>
            <person name="Nordborg M."/>
            <person name="Tomkins J."/>
            <person name="Borevitz J."/>
            <person name="Derieg N."/>
            <person name="Yan J."/>
            <person name="Mihaltcheva S."/>
            <person name="Hayes R.D."/>
            <person name="Rokhsar D."/>
        </authorList>
    </citation>
    <scope>NUCLEOTIDE SEQUENCE [LARGE SCALE GENOMIC DNA]</scope>
    <source>
        <strain evidence="12">cv. Goldsmith</strain>
    </source>
</reference>
<dbReference type="Gene3D" id="3.40.50.12390">
    <property type="match status" value="2"/>
</dbReference>
<evidence type="ECO:0000313" key="12">
    <source>
        <dbReference type="Proteomes" id="UP000230069"/>
    </source>
</evidence>
<feature type="coiled-coil region" evidence="7">
    <location>
        <begin position="666"/>
        <end position="693"/>
    </location>
</feature>
<name>A0A2G5EFN6_AQUCA</name>
<sequence length="1042" mass="118997">MGVPSFYRWLVNKYPNMVVQAREPAKQDEEIESTQPKPNGMEFDNLYLDMNGIIHPCFHPEDSQNPPTTFEEVFQSIFEYIDWLFRIVRPRKLLFMAIDGVAPRAKMNQQRSRRFRTAKDAENAEAEEERLRKEFEREGRKVLPKQESAHEVSDSNVITPGTEFMFRLSKALEEYIKSRLNNDPGWKTIKVILSDANTPGEGEYKIMKFIRSQRNLNGYDPNIRHCVYGLDADLIMLALATHEIHFSILREDVLLEEKKPSFVVPQQTRVSTHNSGLPTLSEGFSNKWTSKNVSRKPYPRHFQFLNIWTLREYLELDLKIPEIETDFERILDDFIFICFFTGNDFLPHMPSLEIREGAIDLLMAVYKNEFKSRGGYLVNTEKLEERRAGYVKLKRIERFILSVGTYEEKIFKKRMDLRQLMIRKLCQKMANDINDDNIKHEEPYVRSPDGKLKLIGRSDYGKDHTYNDRTLSSDPRRGMDTNSHDDVLKNTAELKRKVKDAMLKKSDLFEQGLLETDKVRLGMQGWKERYYQEKFSAGNPKDIESIRKQIVEKYTEGLCWILQYYFSGIRSWTWFYPYHHGPFASDLKGLGSIKISFNMDTPFKPFDQLMGVLPPRSVCALPKAYWNLMTSTDSNLIDFYPTDFEVDLEGKRHLWQGIVKLPFIDEKRLLSETKKVESELEDYEVRKNSQRMEKIFVLSSHDFGLQVVSLYKKNASTEPERLLIETSVSGGINGFISPCCDDPGLSCTFNVIGMDSPVVCATYEYPDNHPHVPRLHEGVTIPEKTVKEADLVKQQLWHEYEGHRPPNNSRLQVEGRYRKAINGGNSLSSGPVPAKEIYQGAGTGWGLGRGRGNVDMHQNTAFGSSGRGVPKTVTPATSVETRHWNSGRGKSNMDTSWNSTAEPCRRFHSSYGASLVGGTGSAWNQTSLSLRPMQALSGAPTSSTAKWVPARGRGHTEQSRNPTTNSHSTNTHVDVGKRTPSAVGCAWAGQGRGVGHGSYQTLERGTQVANNNFWPSRVVPNTSNNNDGSAWRQDSSRYGHGS</sequence>
<gene>
    <name evidence="11" type="ORF">AQUCO_00900732v1</name>
</gene>
<dbReference type="GO" id="GO:0003723">
    <property type="term" value="F:RNA binding"/>
    <property type="evidence" value="ECO:0007669"/>
    <property type="project" value="TreeGrafter"/>
</dbReference>
<dbReference type="Pfam" id="PF17846">
    <property type="entry name" value="XRN_M"/>
    <property type="match status" value="1"/>
</dbReference>
<feature type="region of interest" description="Disordered" evidence="8">
    <location>
        <begin position="107"/>
        <end position="128"/>
    </location>
</feature>
<evidence type="ECO:0000313" key="11">
    <source>
        <dbReference type="EMBL" id="PIA54387.1"/>
    </source>
</evidence>
<feature type="region of interest" description="Disordered" evidence="8">
    <location>
        <begin position="465"/>
        <end position="484"/>
    </location>
</feature>
<accession>A0A2G5EFN6</accession>
<evidence type="ECO:0000256" key="4">
    <source>
        <dbReference type="ARBA" id="ARBA00022801"/>
    </source>
</evidence>
<evidence type="ECO:0000256" key="3">
    <source>
        <dbReference type="ARBA" id="ARBA00022722"/>
    </source>
</evidence>